<dbReference type="Proteomes" id="UP000070700">
    <property type="component" value="Unassembled WGS sequence"/>
</dbReference>
<dbReference type="RefSeq" id="XP_018078165.1">
    <property type="nucleotide sequence ID" value="XM_018213809.1"/>
</dbReference>
<proteinExistence type="predicted"/>
<sequence length="78" mass="9144">MRTQNLMISKYLIILVLISVLVSVMLSLSRLWEKLWQLQEECDDVDMEGLQKVYALFDGEDVSEEEEEEEDVDEDDSD</sequence>
<keyword evidence="1" id="KW-0812">Transmembrane</keyword>
<feature type="transmembrane region" description="Helical" evidence="1">
    <location>
        <begin position="12"/>
        <end position="32"/>
    </location>
</feature>
<keyword evidence="1" id="KW-1133">Transmembrane helix</keyword>
<protein>
    <recommendedName>
        <fullName evidence="4">Transmembrane protein</fullName>
    </recommendedName>
</protein>
<gene>
    <name evidence="2" type="ORF">LY89DRAFT_679125</name>
</gene>
<dbReference type="EMBL" id="KQ947404">
    <property type="protein sequence ID" value="KUJ23810.1"/>
    <property type="molecule type" value="Genomic_DNA"/>
</dbReference>
<keyword evidence="3" id="KW-1185">Reference proteome</keyword>
<dbReference type="InParanoid" id="A0A194XU12"/>
<evidence type="ECO:0000313" key="3">
    <source>
        <dbReference type="Proteomes" id="UP000070700"/>
    </source>
</evidence>
<dbReference type="AlphaFoldDB" id="A0A194XU12"/>
<dbReference type="GeneID" id="28823535"/>
<organism evidence="2 3">
    <name type="scientific">Mollisia scopiformis</name>
    <name type="common">Conifer needle endophyte fungus</name>
    <name type="synonym">Phialocephala scopiformis</name>
    <dbReference type="NCBI Taxonomy" id="149040"/>
    <lineage>
        <taxon>Eukaryota</taxon>
        <taxon>Fungi</taxon>
        <taxon>Dikarya</taxon>
        <taxon>Ascomycota</taxon>
        <taxon>Pezizomycotina</taxon>
        <taxon>Leotiomycetes</taxon>
        <taxon>Helotiales</taxon>
        <taxon>Mollisiaceae</taxon>
        <taxon>Mollisia</taxon>
    </lineage>
</organism>
<accession>A0A194XU12</accession>
<evidence type="ECO:0008006" key="4">
    <source>
        <dbReference type="Google" id="ProtNLM"/>
    </source>
</evidence>
<evidence type="ECO:0000313" key="2">
    <source>
        <dbReference type="EMBL" id="KUJ23810.1"/>
    </source>
</evidence>
<reference evidence="2 3" key="1">
    <citation type="submission" date="2015-10" db="EMBL/GenBank/DDBJ databases">
        <title>Full genome of DAOMC 229536 Phialocephala scopiformis, a fungal endophyte of spruce producing the potent anti-insectan compound rugulosin.</title>
        <authorList>
            <consortium name="DOE Joint Genome Institute"/>
            <person name="Walker A.K."/>
            <person name="Frasz S.L."/>
            <person name="Seifert K.A."/>
            <person name="Miller J.D."/>
            <person name="Mondo S.J."/>
            <person name="Labutti K."/>
            <person name="Lipzen A."/>
            <person name="Dockter R."/>
            <person name="Kennedy M."/>
            <person name="Grigoriev I.V."/>
            <person name="Spatafora J.W."/>
        </authorList>
    </citation>
    <scope>NUCLEOTIDE SEQUENCE [LARGE SCALE GENOMIC DNA]</scope>
    <source>
        <strain evidence="2 3">CBS 120377</strain>
    </source>
</reference>
<dbReference type="OrthoDB" id="4364733at2759"/>
<evidence type="ECO:0000256" key="1">
    <source>
        <dbReference type="SAM" id="Phobius"/>
    </source>
</evidence>
<keyword evidence="1" id="KW-0472">Membrane</keyword>
<dbReference type="KEGG" id="psco:LY89DRAFT_679125"/>
<name>A0A194XU12_MOLSC</name>